<gene>
    <name evidence="2" type="ORF">TbgDal_X10610</name>
</gene>
<keyword evidence="1" id="KW-0812">Transmembrane</keyword>
<evidence type="ECO:0000256" key="1">
    <source>
        <dbReference type="SAM" id="Phobius"/>
    </source>
</evidence>
<dbReference type="GeneID" id="23864233"/>
<evidence type="ECO:0000313" key="3">
    <source>
        <dbReference type="Proteomes" id="UP000002316"/>
    </source>
</evidence>
<dbReference type="EMBL" id="FN554973">
    <property type="protein sequence ID" value="CBH15968.1"/>
    <property type="molecule type" value="Genomic_DNA"/>
</dbReference>
<keyword evidence="1" id="KW-1133">Transmembrane helix</keyword>
<feature type="transmembrane region" description="Helical" evidence="1">
    <location>
        <begin position="44"/>
        <end position="65"/>
    </location>
</feature>
<dbReference type="KEGG" id="tbg:TbgDal_X10610"/>
<feature type="transmembrane region" description="Helical" evidence="1">
    <location>
        <begin position="12"/>
        <end position="32"/>
    </location>
</feature>
<organism evidence="2 3">
    <name type="scientific">Trypanosoma brucei gambiense (strain MHOM/CI/86/DAL972)</name>
    <dbReference type="NCBI Taxonomy" id="679716"/>
    <lineage>
        <taxon>Eukaryota</taxon>
        <taxon>Discoba</taxon>
        <taxon>Euglenozoa</taxon>
        <taxon>Kinetoplastea</taxon>
        <taxon>Metakinetoplastina</taxon>
        <taxon>Trypanosomatida</taxon>
        <taxon>Trypanosomatidae</taxon>
        <taxon>Trypanosoma</taxon>
    </lineage>
</organism>
<accession>D0A3X4</accession>
<dbReference type="Proteomes" id="UP000002316">
    <property type="component" value="Chromosome 10"/>
</dbReference>
<name>D0A3X4_TRYB9</name>
<protein>
    <submittedName>
        <fullName evidence="2">Uncharacterized protein</fullName>
    </submittedName>
</protein>
<reference evidence="3" key="1">
    <citation type="journal article" date="2010" name="PLoS Negl. Trop. Dis.">
        <title>The genome sequence of Trypanosoma brucei gambiense, causative agent of chronic human african trypanosomiasis.</title>
        <authorList>
            <person name="Jackson A.P."/>
            <person name="Sanders M."/>
            <person name="Berry A."/>
            <person name="McQuillan J."/>
            <person name="Aslett M.A."/>
            <person name="Quail M.A."/>
            <person name="Chukualim B."/>
            <person name="Capewell P."/>
            <person name="MacLeod A."/>
            <person name="Melville S.E."/>
            <person name="Gibson W."/>
            <person name="Barry J.D."/>
            <person name="Berriman M."/>
            <person name="Hertz-Fowler C."/>
        </authorList>
    </citation>
    <scope>NUCLEOTIDE SEQUENCE [LARGE SCALE GENOMIC DNA]</scope>
    <source>
        <strain evidence="3">MHOM/CI/86/DAL972</strain>
    </source>
</reference>
<dbReference type="RefSeq" id="XP_011778232.1">
    <property type="nucleotide sequence ID" value="XM_011779930.1"/>
</dbReference>
<keyword evidence="1" id="KW-0472">Membrane</keyword>
<evidence type="ECO:0000313" key="2">
    <source>
        <dbReference type="EMBL" id="CBH15968.1"/>
    </source>
</evidence>
<proteinExistence type="predicted"/>
<sequence>MTFVSLSLPAFPTGTFCMLYFHPCLFLFNFFFKKREEKRCFCRFLLANVVCFRTQWFAGCGMWMWRRSVDFSFLFFICLFKVSGRILMRICTGGFSSWEL</sequence>
<dbReference type="AlphaFoldDB" id="D0A3X4"/>